<dbReference type="RefSeq" id="WP_042543639.1">
    <property type="nucleotide sequence ID" value="NZ_JXSQ01000006.1"/>
</dbReference>
<dbReference type="Gene3D" id="2.160.20.80">
    <property type="entry name" value="E3 ubiquitin-protein ligase SopA"/>
    <property type="match status" value="1"/>
</dbReference>
<evidence type="ECO:0000313" key="2">
    <source>
        <dbReference type="Proteomes" id="UP000032120"/>
    </source>
</evidence>
<evidence type="ECO:0000313" key="1">
    <source>
        <dbReference type="EMBL" id="KIP52859.1"/>
    </source>
</evidence>
<gene>
    <name evidence="1" type="ORF">SD72_06595</name>
</gene>
<evidence type="ECO:0008006" key="3">
    <source>
        <dbReference type="Google" id="ProtNLM"/>
    </source>
</evidence>
<protein>
    <recommendedName>
        <fullName evidence="3">Pentapeptide repeat protein</fullName>
    </recommendedName>
</protein>
<dbReference type="EMBL" id="JXSQ01000006">
    <property type="protein sequence ID" value="KIP52859.1"/>
    <property type="molecule type" value="Genomic_DNA"/>
</dbReference>
<accession>A0A0D0IMQ1</accession>
<sequence>MNAPGAAALSRRWTPDRLAALREQILEQARIVKGPHRFDTDWATTKDGLLDLRGVKAGRDGLQFRFLTLAGADFRHARGRLLFFESDLSDCLFDSASLTGQPRFDRSFVRCSFRDASLKGLAIGTRVAACDFTGADLRSLRSLPNTRFEGCRFDVTDLSGAAFSDTTFTDCTFVDAAFSADTSFTRCAFVNTPVAFGLARVTRSRRDGDPLPDQWDGEDQIDAAREAYAHRYARAAAAGRADDLPLDPAPAS</sequence>
<dbReference type="Proteomes" id="UP000032120">
    <property type="component" value="Unassembled WGS sequence"/>
</dbReference>
<dbReference type="AlphaFoldDB" id="A0A0D0IMQ1"/>
<reference evidence="1 2" key="1">
    <citation type="submission" date="2015-01" db="EMBL/GenBank/DDBJ databases">
        <title>Draft genome sequence of Leucobacter komagatae strain VKM ST2845.</title>
        <authorList>
            <person name="Karlyshev A.V."/>
            <person name="Kudryashova E.B."/>
        </authorList>
    </citation>
    <scope>NUCLEOTIDE SEQUENCE [LARGE SCALE GENOMIC DNA]</scope>
    <source>
        <strain evidence="1 2">VKM ST2845</strain>
    </source>
</reference>
<dbReference type="OrthoDB" id="2579959at2"/>
<proteinExistence type="predicted"/>
<keyword evidence="2" id="KW-1185">Reference proteome</keyword>
<dbReference type="Pfam" id="PF13576">
    <property type="entry name" value="Pentapeptide_3"/>
    <property type="match status" value="1"/>
</dbReference>
<dbReference type="InterPro" id="IPR001646">
    <property type="entry name" value="5peptide_repeat"/>
</dbReference>
<dbReference type="SUPFAM" id="SSF141571">
    <property type="entry name" value="Pentapeptide repeat-like"/>
    <property type="match status" value="1"/>
</dbReference>
<name>A0A0D0IMQ1_9MICO</name>
<organism evidence="1 2">
    <name type="scientific">Leucobacter komagatae</name>
    <dbReference type="NCBI Taxonomy" id="55969"/>
    <lineage>
        <taxon>Bacteria</taxon>
        <taxon>Bacillati</taxon>
        <taxon>Actinomycetota</taxon>
        <taxon>Actinomycetes</taxon>
        <taxon>Micrococcales</taxon>
        <taxon>Microbacteriaceae</taxon>
        <taxon>Leucobacter</taxon>
    </lineage>
</organism>
<comment type="caution">
    <text evidence="1">The sequence shown here is derived from an EMBL/GenBank/DDBJ whole genome shotgun (WGS) entry which is preliminary data.</text>
</comment>